<dbReference type="PRINTS" id="PR00724">
    <property type="entry name" value="CRBOXYPTASEC"/>
</dbReference>
<dbReference type="InterPro" id="IPR033124">
    <property type="entry name" value="Ser_caboxypep_his_AS"/>
</dbReference>
<protein>
    <recommendedName>
        <fullName evidence="7">Carboxypeptidase</fullName>
        <ecNumber evidence="7">3.4.16.-</ecNumber>
    </recommendedName>
</protein>
<evidence type="ECO:0000256" key="4">
    <source>
        <dbReference type="ARBA" id="ARBA00022729"/>
    </source>
</evidence>
<dbReference type="AlphaFoldDB" id="A0A2J6PHH1"/>
<name>A0A2J6PHH1_9HELO</name>
<proteinExistence type="inferred from homology"/>
<dbReference type="Pfam" id="PF00450">
    <property type="entry name" value="Peptidase_S10"/>
    <property type="match status" value="1"/>
</dbReference>
<dbReference type="PANTHER" id="PTHR11802">
    <property type="entry name" value="SERINE PROTEASE FAMILY S10 SERINE CARBOXYPEPTIDASE"/>
    <property type="match status" value="1"/>
</dbReference>
<dbReference type="PANTHER" id="PTHR11802:SF479">
    <property type="entry name" value="CARBOXYPEPTIDASE"/>
    <property type="match status" value="1"/>
</dbReference>
<feature type="region of interest" description="Disordered" evidence="8">
    <location>
        <begin position="48"/>
        <end position="77"/>
    </location>
</feature>
<dbReference type="InterPro" id="IPR029058">
    <property type="entry name" value="AB_hydrolase_fold"/>
</dbReference>
<feature type="chain" id="PRO_5014208564" description="Carboxypeptidase" evidence="7">
    <location>
        <begin position="25"/>
        <end position="628"/>
    </location>
</feature>
<evidence type="ECO:0000256" key="7">
    <source>
        <dbReference type="RuleBase" id="RU361156"/>
    </source>
</evidence>
<evidence type="ECO:0000256" key="2">
    <source>
        <dbReference type="ARBA" id="ARBA00022645"/>
    </source>
</evidence>
<keyword evidence="10" id="KW-1185">Reference proteome</keyword>
<keyword evidence="2 7" id="KW-0121">Carboxypeptidase</keyword>
<dbReference type="Proteomes" id="UP000235672">
    <property type="component" value="Unassembled WGS sequence"/>
</dbReference>
<feature type="compositionally biased region" description="Low complexity" evidence="8">
    <location>
        <begin position="62"/>
        <end position="76"/>
    </location>
</feature>
<accession>A0A2J6PHH1</accession>
<evidence type="ECO:0000313" key="9">
    <source>
        <dbReference type="EMBL" id="PMD13470.1"/>
    </source>
</evidence>
<dbReference type="EC" id="3.4.16.-" evidence="7"/>
<gene>
    <name evidence="9" type="ORF">NA56DRAFT_423034</name>
</gene>
<comment type="similarity">
    <text evidence="1 7">Belongs to the peptidase S10 family.</text>
</comment>
<dbReference type="EMBL" id="KZ613531">
    <property type="protein sequence ID" value="PMD13470.1"/>
    <property type="molecule type" value="Genomic_DNA"/>
</dbReference>
<keyword evidence="3 7" id="KW-0645">Protease</keyword>
<evidence type="ECO:0000256" key="6">
    <source>
        <dbReference type="ARBA" id="ARBA00023180"/>
    </source>
</evidence>
<dbReference type="PROSITE" id="PS00131">
    <property type="entry name" value="CARBOXYPEPT_SER_SER"/>
    <property type="match status" value="1"/>
</dbReference>
<keyword evidence="5 7" id="KW-0378">Hydrolase</keyword>
<evidence type="ECO:0000256" key="8">
    <source>
        <dbReference type="SAM" id="MobiDB-lite"/>
    </source>
</evidence>
<organism evidence="9 10">
    <name type="scientific">Hyaloscypha hepaticicola</name>
    <dbReference type="NCBI Taxonomy" id="2082293"/>
    <lineage>
        <taxon>Eukaryota</taxon>
        <taxon>Fungi</taxon>
        <taxon>Dikarya</taxon>
        <taxon>Ascomycota</taxon>
        <taxon>Pezizomycotina</taxon>
        <taxon>Leotiomycetes</taxon>
        <taxon>Helotiales</taxon>
        <taxon>Hyaloscyphaceae</taxon>
        <taxon>Hyaloscypha</taxon>
    </lineage>
</organism>
<dbReference type="FunFam" id="3.40.50.1820:FF:000118">
    <property type="entry name" value="Carboxypeptidase"/>
    <property type="match status" value="1"/>
</dbReference>
<dbReference type="GO" id="GO:0006508">
    <property type="term" value="P:proteolysis"/>
    <property type="evidence" value="ECO:0007669"/>
    <property type="project" value="UniProtKB-KW"/>
</dbReference>
<dbReference type="SUPFAM" id="SSF53474">
    <property type="entry name" value="alpha/beta-Hydrolases"/>
    <property type="match status" value="1"/>
</dbReference>
<reference evidence="9 10" key="1">
    <citation type="submission" date="2016-05" db="EMBL/GenBank/DDBJ databases">
        <title>A degradative enzymes factory behind the ericoid mycorrhizal symbiosis.</title>
        <authorList>
            <consortium name="DOE Joint Genome Institute"/>
            <person name="Martino E."/>
            <person name="Morin E."/>
            <person name="Grelet G."/>
            <person name="Kuo A."/>
            <person name="Kohler A."/>
            <person name="Daghino S."/>
            <person name="Barry K."/>
            <person name="Choi C."/>
            <person name="Cichocki N."/>
            <person name="Clum A."/>
            <person name="Copeland A."/>
            <person name="Hainaut M."/>
            <person name="Haridas S."/>
            <person name="Labutti K."/>
            <person name="Lindquist E."/>
            <person name="Lipzen A."/>
            <person name="Khouja H.-R."/>
            <person name="Murat C."/>
            <person name="Ohm R."/>
            <person name="Olson A."/>
            <person name="Spatafora J."/>
            <person name="Veneault-Fourrey C."/>
            <person name="Henrissat B."/>
            <person name="Grigoriev I."/>
            <person name="Martin F."/>
            <person name="Perotto S."/>
        </authorList>
    </citation>
    <scope>NUCLEOTIDE SEQUENCE [LARGE SCALE GENOMIC DNA]</scope>
    <source>
        <strain evidence="9 10">UAMH 7357</strain>
    </source>
</reference>
<dbReference type="STRING" id="1745343.A0A2J6PHH1"/>
<evidence type="ECO:0000256" key="3">
    <source>
        <dbReference type="ARBA" id="ARBA00022670"/>
    </source>
</evidence>
<feature type="signal peptide" evidence="7">
    <location>
        <begin position="1"/>
        <end position="24"/>
    </location>
</feature>
<dbReference type="OrthoDB" id="443318at2759"/>
<dbReference type="InterPro" id="IPR001563">
    <property type="entry name" value="Peptidase_S10"/>
</dbReference>
<dbReference type="GO" id="GO:0004185">
    <property type="term" value="F:serine-type carboxypeptidase activity"/>
    <property type="evidence" value="ECO:0007669"/>
    <property type="project" value="UniProtKB-UniRule"/>
</dbReference>
<evidence type="ECO:0000256" key="5">
    <source>
        <dbReference type="ARBA" id="ARBA00022801"/>
    </source>
</evidence>
<dbReference type="PROSITE" id="PS00560">
    <property type="entry name" value="CARBOXYPEPT_SER_HIS"/>
    <property type="match status" value="1"/>
</dbReference>
<sequence>MSTKVLRIVAVFIVVLAFVLTVSAARLEAVGRSKGYGPKLEKLRKRVTENAKAKPRPVVERAAAATTASTSNSSPSCGGNNCVNAFNKQFTASLDNLESFCSSWTAAPTAVFSSTGTATWAANCVGTSTAASVQSAVASKVSSACSCFVPEPTSTPGGFRFLNKNTEPYQVKSLPLVDFDIGEMYSGNIPIDTNDPSRALFFVFQPTDGPPVDEITIWLNGGPGCSSLEGFFQENGRFIWSWGQYNPTFNPYSWVNLTNVLWVEQPVGTGFAIGNVTATSEEDIAQDFVNFFSNFQTIFGISKFKIYVTGESYAGRYVPYISAAMLDKNDTEHFDLSGALMYDPCIGSYSYVAEEVTAYPFVEANNNMIGINASYLATLKELDESCGFADFREKYYKFPAAGIQLPAPDIPYEGTCDINTWATNAAEKLNPCFNSYELVTQCPIPSDPLGFPTNLAYSYPGLIPLYFDRADVKAAMHAPTQVDWQECSGPVFVNNVDTSLDPIQHVLPRVIEATNRVLVSNADLDFVIITAGTLLSIQNMTWNGKLGFEKEPSTPTIITLPDLQYEQTYVENGFPFGFEDPQGTMGINHYERGLMWAETYLSGHMQPQFQPRSSYRHLQWLLGHIQEL</sequence>
<keyword evidence="4 7" id="KW-0732">Signal</keyword>
<evidence type="ECO:0000313" key="10">
    <source>
        <dbReference type="Proteomes" id="UP000235672"/>
    </source>
</evidence>
<dbReference type="InterPro" id="IPR018202">
    <property type="entry name" value="Ser_caboxypep_ser_AS"/>
</dbReference>
<keyword evidence="6" id="KW-0325">Glycoprotein</keyword>
<evidence type="ECO:0000256" key="1">
    <source>
        <dbReference type="ARBA" id="ARBA00009431"/>
    </source>
</evidence>
<dbReference type="Gene3D" id="3.40.50.1820">
    <property type="entry name" value="alpha/beta hydrolase"/>
    <property type="match status" value="1"/>
</dbReference>